<gene>
    <name evidence="1" type="ORF">LEP1GSC131_4280</name>
</gene>
<proteinExistence type="predicted"/>
<comment type="caution">
    <text evidence="1">The sequence shown here is derived from an EMBL/GenBank/DDBJ whole genome shotgun (WGS) entry which is preliminary data.</text>
</comment>
<evidence type="ECO:0000313" key="2">
    <source>
        <dbReference type="Proteomes" id="UP000006339"/>
    </source>
</evidence>
<protein>
    <submittedName>
        <fullName evidence="1">Uncharacterized protein</fullName>
    </submittedName>
</protein>
<keyword evidence="2" id="KW-1185">Reference proteome</keyword>
<dbReference type="Proteomes" id="UP000006339">
    <property type="component" value="Unassembled WGS sequence"/>
</dbReference>
<evidence type="ECO:0000313" key="1">
    <source>
        <dbReference type="EMBL" id="EKO52179.1"/>
    </source>
</evidence>
<dbReference type="EMBL" id="AKWH02000029">
    <property type="protein sequence ID" value="EKO52179.1"/>
    <property type="molecule type" value="Genomic_DNA"/>
</dbReference>
<sequence length="37" mass="3997">MNLILKFHNNVSGAKEPGSAACGKPDSRPDFIKLNLL</sequence>
<accession>A0A828XXD8</accession>
<organism evidence="1 2">
    <name type="scientific">Leptospira kirschneri str. 200802841</name>
    <dbReference type="NCBI Taxonomy" id="1193047"/>
    <lineage>
        <taxon>Bacteria</taxon>
        <taxon>Pseudomonadati</taxon>
        <taxon>Spirochaetota</taxon>
        <taxon>Spirochaetia</taxon>
        <taxon>Leptospirales</taxon>
        <taxon>Leptospiraceae</taxon>
        <taxon>Leptospira</taxon>
    </lineage>
</organism>
<reference evidence="1" key="1">
    <citation type="submission" date="2012-10" db="EMBL/GenBank/DDBJ databases">
        <authorList>
            <person name="Harkins D.M."/>
            <person name="Durkin A.S."/>
            <person name="Brinkac L.M."/>
            <person name="Selengut J.D."/>
            <person name="Sanka R."/>
            <person name="DePew J."/>
            <person name="Purushe J."/>
            <person name="Picardeau M."/>
            <person name="Werts C."/>
            <person name="Goarant C."/>
            <person name="Vinetz J.M."/>
            <person name="Sutton G.G."/>
            <person name="Nelson W.C."/>
            <person name="Fouts D.E."/>
        </authorList>
    </citation>
    <scope>NUCLEOTIDE SEQUENCE [LARGE SCALE GENOMIC DNA]</scope>
    <source>
        <strain evidence="1">200802841</strain>
    </source>
</reference>
<dbReference type="AlphaFoldDB" id="A0A828XXD8"/>
<name>A0A828XXD8_9LEPT</name>